<proteinExistence type="predicted"/>
<evidence type="ECO:0008006" key="3">
    <source>
        <dbReference type="Google" id="ProtNLM"/>
    </source>
</evidence>
<keyword evidence="2" id="KW-1185">Reference proteome</keyword>
<reference evidence="1" key="1">
    <citation type="submission" date="2016-04" db="EMBL/GenBank/DDBJ databases">
        <authorList>
            <person name="Tabuchi Yagui T.R."/>
        </authorList>
    </citation>
    <scope>NUCLEOTIDE SEQUENCE [LARGE SCALE GENOMIC DNA]</scope>
    <source>
        <strain evidence="1">NIES-26</strain>
    </source>
</reference>
<sequence length="222" mass="23503">MRFSQLGVILGCTAVVFGLIAPLRAEAANYQVKSGVTSVYHDLSYLSSIGLQLTGTNNTVEPINSDFIVGFDIDPTTNFTFSDTGSFTPLSGTIKHTGTVTFNNQTTIGNFAISFDSTRAINNASGLYLKDTYSLNTILFDLSAPENVTLNGNNLTLNKVNLLFSPEFAKIIGNSSLAGNLAGVARIDAKVVPANAVPEPTSTLAFLTAGVGLLVVKVRKQM</sequence>
<gene>
    <name evidence="1" type="ORF">A6770_11190</name>
</gene>
<evidence type="ECO:0000313" key="1">
    <source>
        <dbReference type="EMBL" id="RCJ39649.1"/>
    </source>
</evidence>
<dbReference type="NCBIfam" id="TIGR02595">
    <property type="entry name" value="PEP_CTERM"/>
    <property type="match status" value="1"/>
</dbReference>
<comment type="caution">
    <text evidence="1">The sequence shown here is derived from an EMBL/GenBank/DDBJ whole genome shotgun (WGS) entry which is preliminary data.</text>
</comment>
<evidence type="ECO:0000313" key="2">
    <source>
        <dbReference type="Proteomes" id="UP000252107"/>
    </source>
</evidence>
<dbReference type="AlphaFoldDB" id="A0A367RUK2"/>
<dbReference type="Proteomes" id="UP000252107">
    <property type="component" value="Unassembled WGS sequence"/>
</dbReference>
<dbReference type="EMBL" id="LXQD01000065">
    <property type="protein sequence ID" value="RCJ39649.1"/>
    <property type="molecule type" value="Genomic_DNA"/>
</dbReference>
<organism evidence="1 2">
    <name type="scientific">Nostoc minutum NIES-26</name>
    <dbReference type="NCBI Taxonomy" id="1844469"/>
    <lineage>
        <taxon>Bacteria</taxon>
        <taxon>Bacillati</taxon>
        <taxon>Cyanobacteriota</taxon>
        <taxon>Cyanophyceae</taxon>
        <taxon>Nostocales</taxon>
        <taxon>Nostocaceae</taxon>
        <taxon>Nostoc</taxon>
    </lineage>
</organism>
<dbReference type="InterPro" id="IPR013424">
    <property type="entry name" value="Ice-binding_C"/>
</dbReference>
<accession>A0A367RUK2</accession>
<protein>
    <recommendedName>
        <fullName evidence="3">PEP-CTERM protein-sorting domain-containing protein</fullName>
    </recommendedName>
</protein>
<name>A0A367RUK2_9NOSO</name>